<keyword evidence="9 13" id="KW-0472">Membrane</keyword>
<keyword evidence="4" id="KW-0808">Transferase</keyword>
<feature type="transmembrane region" description="Helical" evidence="13">
    <location>
        <begin position="15"/>
        <end position="33"/>
    </location>
</feature>
<keyword evidence="2" id="KW-1003">Cell membrane</keyword>
<keyword evidence="8" id="KW-0443">Lipid metabolism</keyword>
<evidence type="ECO:0000256" key="7">
    <source>
        <dbReference type="ARBA" id="ARBA00022989"/>
    </source>
</evidence>
<evidence type="ECO:0000256" key="1">
    <source>
        <dbReference type="ARBA" id="ARBA00004651"/>
    </source>
</evidence>
<keyword evidence="3" id="KW-0444">Lipid biosynthesis</keyword>
<dbReference type="InterPro" id="IPR022924">
    <property type="entry name" value="Cardiolipin_synthase"/>
</dbReference>
<dbReference type="Gene3D" id="3.30.870.10">
    <property type="entry name" value="Endonuclease Chain A"/>
    <property type="match status" value="2"/>
</dbReference>
<dbReference type="CDD" id="cd09163">
    <property type="entry name" value="PLDc_CLS_unchar2_2"/>
    <property type="match status" value="1"/>
</dbReference>
<evidence type="ECO:0000256" key="3">
    <source>
        <dbReference type="ARBA" id="ARBA00022516"/>
    </source>
</evidence>
<evidence type="ECO:0000313" key="15">
    <source>
        <dbReference type="EMBL" id="HBP31128.1"/>
    </source>
</evidence>
<dbReference type="EMBL" id="DOEK01000035">
    <property type="protein sequence ID" value="HBP31128.1"/>
    <property type="molecule type" value="Genomic_DNA"/>
</dbReference>
<comment type="subcellular location">
    <subcellularLocation>
        <location evidence="1">Cell membrane</location>
        <topology evidence="1">Multi-pass membrane protein</topology>
    </subcellularLocation>
</comment>
<evidence type="ECO:0000256" key="11">
    <source>
        <dbReference type="ARBA" id="ARBA00023264"/>
    </source>
</evidence>
<dbReference type="Proteomes" id="UP000264036">
    <property type="component" value="Unassembled WGS sequence"/>
</dbReference>
<dbReference type="Pfam" id="PF13091">
    <property type="entry name" value="PLDc_2"/>
    <property type="match status" value="2"/>
</dbReference>
<sequence length="484" mass="54051">MASLWKFLVEYQTHLIFAASVVLSVAAAIHIALTKRDVRAAIAWVGVVLFSPFLGPVLYFVVGINRIRQTRIKSHRDRLLKEGADHTSVTVSDLTRHAAAQCLSLKKASDTVTRFTLCGGNEIVPLNGGDQTYPAMLAAIDASVDSVLLQTYIFDNDIVGHRFADSLIAAFLRGVRVRVLIDSIGVRYSHPTIVHRLREQGVMVELFETNAVTWRMPYANMRCHRKILVVDGAQGFAGGMNIREEFLTEIAHDNTARDIHFQMRGPIVAQLLVVFCHDWLFSTGEQLKLGDWVAAEPAFMPADMAARCVPSGPDREIESTHKVLLAACAVAQQHIRIQSPYFLPDQVLIGALTTAARRGVQVDIVIPGRNNLRLIQYAMMAQIDQIIETGCRVWKGSGNFDHSKLMAVDDSWSLIGSSNWDSRSLRLNFEIDIEVYDRRLAGWINEAIDNEIAHGERVTFESLRKQGLLATLRNKLIWLASPYL</sequence>
<gene>
    <name evidence="15" type="primary">cls</name>
    <name evidence="15" type="ORF">DD666_17175</name>
</gene>
<dbReference type="NCBIfam" id="TIGR04265">
    <property type="entry name" value="bac_cardiolipin"/>
    <property type="match status" value="1"/>
</dbReference>
<proteinExistence type="predicted"/>
<name>A0A356LK82_9BURK</name>
<feature type="transmembrane region" description="Helical" evidence="13">
    <location>
        <begin position="40"/>
        <end position="62"/>
    </location>
</feature>
<dbReference type="InterPro" id="IPR027379">
    <property type="entry name" value="CLS_N"/>
</dbReference>
<evidence type="ECO:0000256" key="12">
    <source>
        <dbReference type="NCBIfam" id="TIGR04265"/>
    </source>
</evidence>
<evidence type="ECO:0000256" key="13">
    <source>
        <dbReference type="SAM" id="Phobius"/>
    </source>
</evidence>
<dbReference type="InterPro" id="IPR001736">
    <property type="entry name" value="PLipase_D/transphosphatidylase"/>
</dbReference>
<evidence type="ECO:0000256" key="2">
    <source>
        <dbReference type="ARBA" id="ARBA00022475"/>
    </source>
</evidence>
<dbReference type="CDD" id="cd09157">
    <property type="entry name" value="PLDc_CLS_unchar2_1"/>
    <property type="match status" value="1"/>
</dbReference>
<evidence type="ECO:0000256" key="6">
    <source>
        <dbReference type="ARBA" id="ARBA00022737"/>
    </source>
</evidence>
<evidence type="ECO:0000256" key="9">
    <source>
        <dbReference type="ARBA" id="ARBA00023136"/>
    </source>
</evidence>
<keyword evidence="5 13" id="KW-0812">Transmembrane</keyword>
<dbReference type="SMART" id="SM00155">
    <property type="entry name" value="PLDc"/>
    <property type="match status" value="2"/>
</dbReference>
<dbReference type="PANTHER" id="PTHR21248:SF22">
    <property type="entry name" value="PHOSPHOLIPASE D"/>
    <property type="match status" value="1"/>
</dbReference>
<evidence type="ECO:0000256" key="4">
    <source>
        <dbReference type="ARBA" id="ARBA00022679"/>
    </source>
</evidence>
<keyword evidence="11" id="KW-1208">Phospholipid metabolism</keyword>
<comment type="caution">
    <text evidence="15">The sequence shown here is derived from an EMBL/GenBank/DDBJ whole genome shotgun (WGS) entry which is preliminary data.</text>
</comment>
<keyword evidence="10" id="KW-0594">Phospholipid biosynthesis</keyword>
<dbReference type="EC" id="2.7.8.-" evidence="12"/>
<evidence type="ECO:0000256" key="8">
    <source>
        <dbReference type="ARBA" id="ARBA00023098"/>
    </source>
</evidence>
<dbReference type="SUPFAM" id="SSF56024">
    <property type="entry name" value="Phospholipase D/nuclease"/>
    <property type="match status" value="2"/>
</dbReference>
<protein>
    <recommendedName>
        <fullName evidence="12">Cardiolipin synthase</fullName>
        <ecNumber evidence="12">2.7.8.-</ecNumber>
    </recommendedName>
</protein>
<evidence type="ECO:0000256" key="10">
    <source>
        <dbReference type="ARBA" id="ARBA00023209"/>
    </source>
</evidence>
<evidence type="ECO:0000259" key="14">
    <source>
        <dbReference type="PROSITE" id="PS50035"/>
    </source>
</evidence>
<dbReference type="InterPro" id="IPR025202">
    <property type="entry name" value="PLD-like_dom"/>
</dbReference>
<keyword evidence="7 13" id="KW-1133">Transmembrane helix</keyword>
<dbReference type="GO" id="GO:0008808">
    <property type="term" value="F:cardiolipin synthase activity"/>
    <property type="evidence" value="ECO:0007669"/>
    <property type="project" value="UniProtKB-UniRule"/>
</dbReference>
<feature type="domain" description="PLD phosphodiesterase" evidence="14">
    <location>
        <begin position="397"/>
        <end position="424"/>
    </location>
</feature>
<evidence type="ECO:0000256" key="5">
    <source>
        <dbReference type="ARBA" id="ARBA00022692"/>
    </source>
</evidence>
<dbReference type="GO" id="GO:0005886">
    <property type="term" value="C:plasma membrane"/>
    <property type="evidence" value="ECO:0007669"/>
    <property type="project" value="UniProtKB-SubCell"/>
</dbReference>
<reference evidence="15 16" key="1">
    <citation type="journal article" date="2018" name="Nat. Biotechnol.">
        <title>A standardized bacterial taxonomy based on genome phylogeny substantially revises the tree of life.</title>
        <authorList>
            <person name="Parks D.H."/>
            <person name="Chuvochina M."/>
            <person name="Waite D.W."/>
            <person name="Rinke C."/>
            <person name="Skarshewski A."/>
            <person name="Chaumeil P.A."/>
            <person name="Hugenholtz P."/>
        </authorList>
    </citation>
    <scope>NUCLEOTIDE SEQUENCE [LARGE SCALE GENOMIC DNA]</scope>
    <source>
        <strain evidence="15">UBA10707</strain>
    </source>
</reference>
<evidence type="ECO:0000313" key="16">
    <source>
        <dbReference type="Proteomes" id="UP000264036"/>
    </source>
</evidence>
<dbReference type="GO" id="GO:0032049">
    <property type="term" value="P:cardiolipin biosynthetic process"/>
    <property type="evidence" value="ECO:0007669"/>
    <property type="project" value="UniProtKB-UniRule"/>
</dbReference>
<organism evidence="15 16">
    <name type="scientific">Advenella kashmirensis</name>
    <dbReference type="NCBI Taxonomy" id="310575"/>
    <lineage>
        <taxon>Bacteria</taxon>
        <taxon>Pseudomonadati</taxon>
        <taxon>Pseudomonadota</taxon>
        <taxon>Betaproteobacteria</taxon>
        <taxon>Burkholderiales</taxon>
        <taxon>Alcaligenaceae</taxon>
    </lineage>
</organism>
<dbReference type="Pfam" id="PF13396">
    <property type="entry name" value="PLDc_N"/>
    <property type="match status" value="1"/>
</dbReference>
<keyword evidence="6" id="KW-0677">Repeat</keyword>
<dbReference type="PANTHER" id="PTHR21248">
    <property type="entry name" value="CARDIOLIPIN SYNTHASE"/>
    <property type="match status" value="1"/>
</dbReference>
<feature type="domain" description="PLD phosphodiesterase" evidence="14">
    <location>
        <begin position="219"/>
        <end position="246"/>
    </location>
</feature>
<accession>A0A356LK82</accession>
<dbReference type="PROSITE" id="PS50035">
    <property type="entry name" value="PLD"/>
    <property type="match status" value="2"/>
</dbReference>
<dbReference type="AlphaFoldDB" id="A0A356LK82"/>